<evidence type="ECO:0000256" key="2">
    <source>
        <dbReference type="SAM" id="SignalP"/>
    </source>
</evidence>
<evidence type="ECO:0000256" key="1">
    <source>
        <dbReference type="SAM" id="MobiDB-lite"/>
    </source>
</evidence>
<evidence type="ECO:0000313" key="3">
    <source>
        <dbReference type="EMBL" id="EHO63891.1"/>
    </source>
</evidence>
<protein>
    <submittedName>
        <fullName evidence="3">Uncharacterized protein</fullName>
    </submittedName>
</protein>
<feature type="region of interest" description="Disordered" evidence="1">
    <location>
        <begin position="99"/>
        <end position="123"/>
    </location>
</feature>
<proteinExistence type="predicted"/>
<reference evidence="3 4" key="1">
    <citation type="submission" date="2011-11" db="EMBL/GenBank/DDBJ databases">
        <title>The Genome Sequence of Dialister succinatiphilus YIT 11850.</title>
        <authorList>
            <consortium name="The Broad Institute Genome Sequencing Platform"/>
            <person name="Earl A."/>
            <person name="Ward D."/>
            <person name="Feldgarden M."/>
            <person name="Gevers D."/>
            <person name="Morotomi M."/>
            <person name="Young S.K."/>
            <person name="Zeng Q."/>
            <person name="Gargeya S."/>
            <person name="Fitzgerald M."/>
            <person name="Haas B."/>
            <person name="Abouelleil A."/>
            <person name="Alvarado L."/>
            <person name="Arachchi H.M."/>
            <person name="Berlin A."/>
            <person name="Brown A."/>
            <person name="Chapman S.B."/>
            <person name="Dunbar C."/>
            <person name="Gearin G."/>
            <person name="Goldberg J."/>
            <person name="Griggs A."/>
            <person name="Gujja S."/>
            <person name="Heiman D."/>
            <person name="Howarth C."/>
            <person name="Lui A."/>
            <person name="MacDonald P.J.P."/>
            <person name="Montmayeur A."/>
            <person name="Murphy C."/>
            <person name="Neiman D."/>
            <person name="Pearson M."/>
            <person name="Priest M."/>
            <person name="Roberts A."/>
            <person name="Saif S."/>
            <person name="Shea T."/>
            <person name="Sisk P."/>
            <person name="Stolte C."/>
            <person name="Sykes S."/>
            <person name="Wortman J."/>
            <person name="Nusbaum C."/>
            <person name="Birren B."/>
        </authorList>
    </citation>
    <scope>NUCLEOTIDE SEQUENCE [LARGE SCALE GENOMIC DNA]</scope>
    <source>
        <strain evidence="3 4">YIT 11850</strain>
    </source>
</reference>
<dbReference type="HOGENOM" id="CLU_996518_0_0_9"/>
<dbReference type="AlphaFoldDB" id="H1CXT1"/>
<dbReference type="Proteomes" id="UP000003277">
    <property type="component" value="Unassembled WGS sequence"/>
</dbReference>
<comment type="caution">
    <text evidence="3">The sequence shown here is derived from an EMBL/GenBank/DDBJ whole genome shotgun (WGS) entry which is preliminary data.</text>
</comment>
<feature type="chain" id="PRO_5003548321" evidence="2">
    <location>
        <begin position="26"/>
        <end position="279"/>
    </location>
</feature>
<name>H1CXT1_9FIRM</name>
<feature type="signal peptide" evidence="2">
    <location>
        <begin position="1"/>
        <end position="25"/>
    </location>
</feature>
<dbReference type="RefSeq" id="WP_008858675.1">
    <property type="nucleotide sequence ID" value="NZ_JH591187.1"/>
</dbReference>
<evidence type="ECO:0000313" key="4">
    <source>
        <dbReference type="Proteomes" id="UP000003277"/>
    </source>
</evidence>
<sequence length="279" mass="30482">MTYIKPIALAAALLAALTISFPAEAKSDTLSSAEEAVEEGKISDKDLDLLFQQLKEAYRKGGNDSSFDWKGMSSVILGEILKSDDVQKNKKLKDILDILTGGSSPKEEPAPEEQGPDRTLDAEVRPNDGIRRAVISAFDIPKKDWKTTHYSYNFMDLDHDGKMEALVLVQGPYTSGTGGDTLLILKEKDQDWEKDQAISVIHAPILVAAPGELHLPSDRKILIFKRSGGGAKEAYAALTSKDGTYCTAAEAEEVKDQEIHGTLLLVQKDPAPTLEEKEK</sequence>
<dbReference type="eggNOG" id="ENOG5033GSP">
    <property type="taxonomic scope" value="Bacteria"/>
</dbReference>
<gene>
    <name evidence="3" type="ORF">HMPREF9453_00169</name>
</gene>
<feature type="compositionally biased region" description="Basic and acidic residues" evidence="1">
    <location>
        <begin position="105"/>
        <end position="123"/>
    </location>
</feature>
<keyword evidence="4" id="KW-1185">Reference proteome</keyword>
<accession>H1CXT1</accession>
<dbReference type="PATRIC" id="fig|742743.3.peg.176"/>
<dbReference type="OrthoDB" id="5637at2"/>
<dbReference type="EMBL" id="ADLT01000006">
    <property type="protein sequence ID" value="EHO63891.1"/>
    <property type="molecule type" value="Genomic_DNA"/>
</dbReference>
<keyword evidence="2" id="KW-0732">Signal</keyword>
<organism evidence="3 4">
    <name type="scientific">Dialister succinatiphilus YIT 11850</name>
    <dbReference type="NCBI Taxonomy" id="742743"/>
    <lineage>
        <taxon>Bacteria</taxon>
        <taxon>Bacillati</taxon>
        <taxon>Bacillota</taxon>
        <taxon>Negativicutes</taxon>
        <taxon>Veillonellales</taxon>
        <taxon>Veillonellaceae</taxon>
        <taxon>Dialister</taxon>
    </lineage>
</organism>